<evidence type="ECO:0000313" key="3">
    <source>
        <dbReference type="Proteomes" id="UP001281761"/>
    </source>
</evidence>
<dbReference type="InterPro" id="IPR012334">
    <property type="entry name" value="Pectin_lyas_fold"/>
</dbReference>
<comment type="caution">
    <text evidence="2">The sequence shown here is derived from an EMBL/GenBank/DDBJ whole genome shotgun (WGS) entry which is preliminary data.</text>
</comment>
<evidence type="ECO:0000259" key="1">
    <source>
        <dbReference type="Pfam" id="PF13229"/>
    </source>
</evidence>
<name>A0ABQ9X2S6_9EUKA</name>
<dbReference type="Gene3D" id="2.160.20.10">
    <property type="entry name" value="Single-stranded right-handed beta-helix, Pectin lyase-like"/>
    <property type="match status" value="1"/>
</dbReference>
<dbReference type="Pfam" id="PF13229">
    <property type="entry name" value="Beta_helix"/>
    <property type="match status" value="1"/>
</dbReference>
<dbReference type="InterPro" id="IPR039448">
    <property type="entry name" value="Beta_helix"/>
</dbReference>
<dbReference type="InterPro" id="IPR011050">
    <property type="entry name" value="Pectin_lyase_fold/virulence"/>
</dbReference>
<evidence type="ECO:0000313" key="2">
    <source>
        <dbReference type="EMBL" id="KAK2946073.1"/>
    </source>
</evidence>
<feature type="domain" description="Right handed beta helix" evidence="1">
    <location>
        <begin position="149"/>
        <end position="282"/>
    </location>
</feature>
<dbReference type="SUPFAM" id="SSF51126">
    <property type="entry name" value="Pectin lyase-like"/>
    <property type="match status" value="1"/>
</dbReference>
<sequence length="490" mass="52818">MTNVTSRLRLISDTVRFPLVSQRVICSSISESTNHLYGTGSLDLNFGSSLCCLNSSFSQCETDSFPTEGPPTVYLQHFTTHFDHKLSASCTLFDTCTFRDIRGDRGGAIESNQAGSSLSVTKCSFFRCSSDRYGGSMFCWPSPTRSFSLSHCSFVSGTAGSYAGAIEFYACSLGSVSDCVFYDLHATKQGGALLLLHCPGQITVSDCSFASGTAQTAGGIQIEISQLVSVTDCLFYDLCATWGGGGIILKDSPGPITVSNCLFQRCRQNSTAYAGGALNVQDSECRLVSLRFRENRAGSFDKGHDVAIEKYKPTLSAASTFTDCDTDQNPIKVNYFQTPPITPDLVAAPSVLSVSSVSCVVDSDHRTATATLTVDRPISGTVLMLVDNTDNYEMPNDDSPPPITRIAESELSFGEWEQLQYEANYSFVTFGWKGTKVNTNGAVLTTPNPPRIVRAMCEGGNSEFDAFFSLKARTLATGSYKASVKGKSDF</sequence>
<proteinExistence type="predicted"/>
<organism evidence="2 3">
    <name type="scientific">Blattamonas nauphoetae</name>
    <dbReference type="NCBI Taxonomy" id="2049346"/>
    <lineage>
        <taxon>Eukaryota</taxon>
        <taxon>Metamonada</taxon>
        <taxon>Preaxostyla</taxon>
        <taxon>Oxymonadida</taxon>
        <taxon>Blattamonas</taxon>
    </lineage>
</organism>
<dbReference type="EMBL" id="JARBJD010000238">
    <property type="protein sequence ID" value="KAK2946073.1"/>
    <property type="molecule type" value="Genomic_DNA"/>
</dbReference>
<reference evidence="2 3" key="1">
    <citation type="journal article" date="2022" name="bioRxiv">
        <title>Genomics of Preaxostyla Flagellates Illuminates Evolutionary Transitions and the Path Towards Mitochondrial Loss.</title>
        <authorList>
            <person name="Novak L.V.F."/>
            <person name="Treitli S.C."/>
            <person name="Pyrih J."/>
            <person name="Halakuc P."/>
            <person name="Pipaliya S.V."/>
            <person name="Vacek V."/>
            <person name="Brzon O."/>
            <person name="Soukal P."/>
            <person name="Eme L."/>
            <person name="Dacks J.B."/>
            <person name="Karnkowska A."/>
            <person name="Elias M."/>
            <person name="Hampl V."/>
        </authorList>
    </citation>
    <scope>NUCLEOTIDE SEQUENCE [LARGE SCALE GENOMIC DNA]</scope>
    <source>
        <strain evidence="2">NAU3</strain>
        <tissue evidence="2">Gut</tissue>
    </source>
</reference>
<dbReference type="Proteomes" id="UP001281761">
    <property type="component" value="Unassembled WGS sequence"/>
</dbReference>
<accession>A0ABQ9X2S6</accession>
<protein>
    <recommendedName>
        <fullName evidence="1">Right handed beta helix domain-containing protein</fullName>
    </recommendedName>
</protein>
<gene>
    <name evidence="2" type="ORF">BLNAU_18981</name>
</gene>
<keyword evidence="3" id="KW-1185">Reference proteome</keyword>